<name>A0A6B2M5M7_9BURK</name>
<reference evidence="2" key="1">
    <citation type="submission" date="2015-02" db="EMBL/GenBank/DDBJ databases">
        <authorList>
            <person name="Patil P.P."/>
            <person name="Midha S."/>
            <person name="Mali S."/>
            <person name="Gautam V."/>
            <person name="Dash L."/>
            <person name="Kumar S."/>
            <person name="Shastri J."/>
            <person name="Singhal L."/>
            <person name="Patil P.B."/>
        </authorList>
    </citation>
    <scope>NUCLEOTIDE SEQUENCE</scope>
    <source>
        <strain evidence="2">BC-19</strain>
    </source>
</reference>
<reference evidence="3" key="4">
    <citation type="submission" date="2019-11" db="EMBL/GenBank/DDBJ databases">
        <title>Burkholderia cenocepacia CF.</title>
        <authorList>
            <person name="Vianna E.F."/>
            <person name="Marques E.A."/>
            <person name="Albano R.M."/>
            <person name="Leao R.S."/>
        </authorList>
    </citation>
    <scope>NUCLEOTIDE SEQUENCE</scope>
    <source>
        <strain evidence="3">MS-2140</strain>
    </source>
</reference>
<dbReference type="EMBL" id="JYMX02000001">
    <property type="protein sequence ID" value="MCW3710123.1"/>
    <property type="molecule type" value="Genomic_DNA"/>
</dbReference>
<dbReference type="Proteomes" id="UP000191686">
    <property type="component" value="Unassembled WGS sequence"/>
</dbReference>
<accession>A0A6B2M5M7</accession>
<proteinExistence type="predicted"/>
<dbReference type="OrthoDB" id="9035446at2"/>
<dbReference type="AlphaFoldDB" id="A0A6B2M5M7"/>
<comment type="caution">
    <text evidence="3">The sequence shown here is derived from an EMBL/GenBank/DDBJ whole genome shotgun (WGS) entry which is preliminary data.</text>
</comment>
<reference evidence="2" key="5">
    <citation type="submission" date="2021-09" db="EMBL/GenBank/DDBJ databases">
        <authorList>
            <person name="Saroha T."/>
            <person name="Patil P."/>
            <person name="Gautam D.V."/>
            <person name="Patil D.P.B."/>
        </authorList>
    </citation>
    <scope>NUCLEOTIDE SEQUENCE</scope>
    <source>
        <strain evidence="2">BC-19</strain>
    </source>
</reference>
<evidence type="ECO:0000313" key="2">
    <source>
        <dbReference type="EMBL" id="MCW3710123.1"/>
    </source>
</evidence>
<keyword evidence="1" id="KW-0472">Membrane</keyword>
<feature type="transmembrane region" description="Helical" evidence="1">
    <location>
        <begin position="12"/>
        <end position="34"/>
    </location>
</feature>
<keyword evidence="1" id="KW-1133">Transmembrane helix</keyword>
<keyword evidence="1" id="KW-0812">Transmembrane</keyword>
<reference evidence="2 4" key="3">
    <citation type="journal article" date="2017" name="Front. Microbiol.">
        <title>Genomics Reveals a Unique Clone of Burkholderia cenocepacia Harboring an Actively Excising Novel Genomic Island.</title>
        <authorList>
            <person name="Patil P.P."/>
            <person name="Mali S."/>
            <person name="Midha S."/>
            <person name="Gautam V."/>
            <person name="Dash L."/>
            <person name="Kumar S."/>
            <person name="Shastri J."/>
            <person name="Singhal L."/>
            <person name="Patil P.B."/>
        </authorList>
    </citation>
    <scope>NUCLEOTIDE SEQUENCE [LARGE SCALE GENOMIC DNA]</scope>
    <source>
        <strain evidence="2 4">BC-19</strain>
    </source>
</reference>
<evidence type="ECO:0000313" key="3">
    <source>
        <dbReference type="EMBL" id="NDV70840.1"/>
    </source>
</evidence>
<reference evidence="2 4" key="2">
    <citation type="journal article" date="2017" name="Front. Microbiol.">
        <title>Genomics reveals a unique clone of Burkholderia cenocepacia harbouring an actively excising novel genomic island.</title>
        <authorList>
            <person name="Patil P."/>
            <person name="Mali S."/>
            <person name="Midha S."/>
            <person name="Gautam V."/>
            <person name="Dash L."/>
            <person name="Kumar S."/>
            <person name="Shastri J."/>
            <person name="Singhal L."/>
            <person name="Patil P.B."/>
        </authorList>
    </citation>
    <scope>NUCLEOTIDE SEQUENCE [LARGE SCALE GENOMIC DNA]</scope>
    <source>
        <strain evidence="2 4">BC-19</strain>
    </source>
</reference>
<organism evidence="3">
    <name type="scientific">Burkholderia cenocepacia</name>
    <dbReference type="NCBI Taxonomy" id="95486"/>
    <lineage>
        <taxon>Bacteria</taxon>
        <taxon>Pseudomonadati</taxon>
        <taxon>Pseudomonadota</taxon>
        <taxon>Betaproteobacteria</taxon>
        <taxon>Burkholderiales</taxon>
        <taxon>Burkholderiaceae</taxon>
        <taxon>Burkholderia</taxon>
        <taxon>Burkholderia cepacia complex</taxon>
    </lineage>
</organism>
<dbReference type="EMBL" id="JAAEAM010000002">
    <property type="protein sequence ID" value="NDV70840.1"/>
    <property type="molecule type" value="Genomic_DNA"/>
</dbReference>
<dbReference type="RefSeq" id="WP_077209982.1">
    <property type="nucleotide sequence ID" value="NZ_CADETK010000002.1"/>
</dbReference>
<dbReference type="GeneID" id="56563559"/>
<gene>
    <name evidence="3" type="ORF">GFJ35_01900</name>
    <name evidence="2" type="ORF">UE95_002395</name>
</gene>
<evidence type="ECO:0000256" key="1">
    <source>
        <dbReference type="SAM" id="Phobius"/>
    </source>
</evidence>
<protein>
    <submittedName>
        <fullName evidence="3">Uncharacterized protein</fullName>
    </submittedName>
</protein>
<sequence length="65" mass="6980">MGNNSLGNGSLAFFERAVFMLSLVIDFGLGIGIATTQGDAQQKITDESVRSGNRGAMSVYSWMNF</sequence>
<evidence type="ECO:0000313" key="4">
    <source>
        <dbReference type="Proteomes" id="UP000191686"/>
    </source>
</evidence>